<dbReference type="Pfam" id="PF25013">
    <property type="entry name" value="LRR_Zer-1"/>
    <property type="match status" value="1"/>
</dbReference>
<dbReference type="RefSeq" id="XP_002731774.1">
    <property type="nucleotide sequence ID" value="XM_002731728.1"/>
</dbReference>
<dbReference type="InterPro" id="IPR032675">
    <property type="entry name" value="LRR_dom_sf"/>
</dbReference>
<accession>A0ABM0GKC3</accession>
<sequence length="757" mass="85135">MSECDCEGSPDSLQELCLDYISHNLYSLCTQIPSEDKSGFVKLSFKDCDIYFHRELSEELLQRLSKQYALNDAVLSLFANPKSTRLKRAFIKNAVLSYKGLKALSCHRIIDLDASWVRGVTVNDIIGALGEWTTGHLQSLNVSGTTFVNSSKFCIVISLSMLKALRHLNVSYTEFNNNLGLELVIDSLCHLESLDISHTPIVNATPLIQCRDRLKYLSMFQVRVSDDNLMPVITQLDNLLHLDISREVLVHPFTGNQQSGKFNLSRLMEMEDVLPNITYLDISGRDGLMERSLQTFLRNHPGLKFLGLLLTKSVVPETLAMTDLCAAECLTNPNHNEFREDLKITGETNEKQILEALRRYSSRANYMHKTLCTLFDMTQSLEKARVDMVQHILPGMASHRQHLGVQMAASACLYNLSKQQLADNVHVSVLKDMVQLTMDAMETFPNHQQLQKNALLTLCSDRILQDVSFDRFRAARLVMDCLCTFEDASMSRMAVAICSILAAKISTEQTALLGSKPYMKKLLGIVKRKAEEREADVTLKFTLSALWNLTDESPTTCNIFLSEGGLELLMHILEIFPNETALETKVLGLINNIAEVKELRHTLLRNDFIHHVKHLLEGDQIEVSYFAAGIVAHITCSVGPDGWTLSADLRQQLLQSLNDAIRSWENPKGEMVAYRSFSPFFPLLAPDGIPEVQLWAVWAIHHVCTKNGLRYSPMLIKEGGVTVLERLLACKTVCGQVRTIGDNILQVLQQHLPTTIL</sequence>
<dbReference type="SUPFAM" id="SSF48371">
    <property type="entry name" value="ARM repeat"/>
    <property type="match status" value="1"/>
</dbReference>
<dbReference type="PANTHER" id="PTHR12904:SF22">
    <property type="entry name" value="ZYG-11 FAMILY MEMBER B, CELL CYCLE REGULATOR"/>
    <property type="match status" value="1"/>
</dbReference>
<gene>
    <name evidence="5" type="primary">LOC100371812</name>
</gene>
<dbReference type="InterPro" id="IPR055142">
    <property type="entry name" value="ZER1-like_C"/>
</dbReference>
<evidence type="ECO:0000313" key="4">
    <source>
        <dbReference type="Proteomes" id="UP000694865"/>
    </source>
</evidence>
<feature type="domain" description="Zer-1-like leucine-rich repeats region" evidence="3">
    <location>
        <begin position="184"/>
        <end position="285"/>
    </location>
</feature>
<dbReference type="Gene3D" id="1.25.10.10">
    <property type="entry name" value="Leucine-rich Repeat Variant"/>
    <property type="match status" value="1"/>
</dbReference>
<dbReference type="Gene3D" id="3.80.10.10">
    <property type="entry name" value="Ribonuclease Inhibitor"/>
    <property type="match status" value="1"/>
</dbReference>
<dbReference type="GeneID" id="100371812"/>
<keyword evidence="4" id="KW-1185">Reference proteome</keyword>
<dbReference type="Proteomes" id="UP000694865">
    <property type="component" value="Unplaced"/>
</dbReference>
<evidence type="ECO:0000259" key="3">
    <source>
        <dbReference type="Pfam" id="PF25013"/>
    </source>
</evidence>
<dbReference type="InterPro" id="IPR011989">
    <property type="entry name" value="ARM-like"/>
</dbReference>
<dbReference type="Pfam" id="PF22964">
    <property type="entry name" value="ZER1-like_2nd"/>
    <property type="match status" value="1"/>
</dbReference>
<dbReference type="SUPFAM" id="SSF52047">
    <property type="entry name" value="RNI-like"/>
    <property type="match status" value="1"/>
</dbReference>
<feature type="domain" description="Protein zer-1 homolog-like C-terminal" evidence="2">
    <location>
        <begin position="396"/>
        <end position="749"/>
    </location>
</feature>
<evidence type="ECO:0000313" key="5">
    <source>
        <dbReference type="RefSeq" id="XP_002731774.1"/>
    </source>
</evidence>
<keyword evidence="1" id="KW-0833">Ubl conjugation pathway</keyword>
<organism evidence="4 5">
    <name type="scientific">Saccoglossus kowalevskii</name>
    <name type="common">Acorn worm</name>
    <dbReference type="NCBI Taxonomy" id="10224"/>
    <lineage>
        <taxon>Eukaryota</taxon>
        <taxon>Metazoa</taxon>
        <taxon>Hemichordata</taxon>
        <taxon>Enteropneusta</taxon>
        <taxon>Harrimaniidae</taxon>
        <taxon>Saccoglossus</taxon>
    </lineage>
</organism>
<evidence type="ECO:0000256" key="1">
    <source>
        <dbReference type="ARBA" id="ARBA00022786"/>
    </source>
</evidence>
<name>A0ABM0GKC3_SACKO</name>
<dbReference type="InterPro" id="IPR051341">
    <property type="entry name" value="Zyg-11_UBL_adapter"/>
</dbReference>
<evidence type="ECO:0000259" key="2">
    <source>
        <dbReference type="Pfam" id="PF22964"/>
    </source>
</evidence>
<dbReference type="InterPro" id="IPR056845">
    <property type="entry name" value="LRR_Zer-1"/>
</dbReference>
<dbReference type="PANTHER" id="PTHR12904">
    <property type="match status" value="1"/>
</dbReference>
<proteinExistence type="predicted"/>
<protein>
    <submittedName>
        <fullName evidence="5">Protein zyg-11 homolog B-like</fullName>
    </submittedName>
</protein>
<dbReference type="InterPro" id="IPR016024">
    <property type="entry name" value="ARM-type_fold"/>
</dbReference>
<reference evidence="5" key="1">
    <citation type="submission" date="2025-08" db="UniProtKB">
        <authorList>
            <consortium name="RefSeq"/>
        </authorList>
    </citation>
    <scope>IDENTIFICATION</scope>
    <source>
        <tissue evidence="5">Testes</tissue>
    </source>
</reference>